<accession>A0A1I9KQL9</accession>
<name>A0A1I9KQL9_9FLOR</name>
<evidence type="ECO:0000313" key="8">
    <source>
        <dbReference type="EMBL" id="AMJ16921.1"/>
    </source>
</evidence>
<dbReference type="CDD" id="cd06089">
    <property type="entry name" value="KOW_RPL26"/>
    <property type="match status" value="1"/>
</dbReference>
<dbReference type="GO" id="GO:0003735">
    <property type="term" value="F:structural constituent of ribosome"/>
    <property type="evidence" value="ECO:0007669"/>
    <property type="project" value="InterPro"/>
</dbReference>
<reference evidence="8" key="1">
    <citation type="submission" date="2015-07" db="EMBL/GenBank/DDBJ databases">
        <title>Molecular Investigation of Pacific North American Membranoptera.</title>
        <authorList>
            <person name="Hughey J.R."/>
            <person name="Hommersand M.H."/>
            <person name="Miller K.A."/>
            <person name="Fuller T."/>
            <person name="Lin S.-M."/>
            <person name="Gabrielson P.W."/>
        </authorList>
    </citation>
    <scope>NUCLEOTIDE SEQUENCE</scope>
</reference>
<evidence type="ECO:0000256" key="4">
    <source>
        <dbReference type="ARBA" id="ARBA00023274"/>
    </source>
</evidence>
<dbReference type="GO" id="GO:0005840">
    <property type="term" value="C:ribosome"/>
    <property type="evidence" value="ECO:0007669"/>
    <property type="project" value="UniProtKB-KW"/>
</dbReference>
<geneLocation type="plastid" evidence="8"/>
<dbReference type="RefSeq" id="YP_009326664.1">
    <property type="nucleotide sequence ID" value="NC_032041.1"/>
</dbReference>
<evidence type="ECO:0000256" key="2">
    <source>
        <dbReference type="ARBA" id="ARBA00010618"/>
    </source>
</evidence>
<organism evidence="8">
    <name type="scientific">Membranoptera platyphylla</name>
    <dbReference type="NCBI Taxonomy" id="1204437"/>
    <lineage>
        <taxon>Eukaryota</taxon>
        <taxon>Rhodophyta</taxon>
        <taxon>Florideophyceae</taxon>
        <taxon>Rhodymeniophycidae</taxon>
        <taxon>Ceramiales</taxon>
        <taxon>Delesseriaceae</taxon>
        <taxon>Membranoptera</taxon>
    </lineage>
</organism>
<comment type="function">
    <text evidence="1">One of two assembly initiator proteins, it binds directly to the 5'-end of the 23S rRNA, where it nucleates assembly of the 50S subunit.</text>
</comment>
<proteinExistence type="inferred from homology"/>
<dbReference type="GO" id="GO:0006412">
    <property type="term" value="P:translation"/>
    <property type="evidence" value="ECO:0007669"/>
    <property type="project" value="InterPro"/>
</dbReference>
<gene>
    <name evidence="8" type="primary">rpl24</name>
</gene>
<keyword evidence="4" id="KW-0687">Ribonucleoprotein</keyword>
<evidence type="ECO:0000256" key="3">
    <source>
        <dbReference type="ARBA" id="ARBA00022980"/>
    </source>
</evidence>
<dbReference type="GeneID" id="30511709"/>
<dbReference type="Pfam" id="PF17136">
    <property type="entry name" value="ribosomal_L24"/>
    <property type="match status" value="1"/>
</dbReference>
<dbReference type="NCBIfam" id="TIGR01079">
    <property type="entry name" value="rplX_bact"/>
    <property type="match status" value="1"/>
</dbReference>
<sequence length="81" mass="9240">MKKIKVQFKIGENVKVISGKYKGKTGKIKKILSKQNSIIIENINFKTKHIKPKQTDEQGKIIKIEASIHSSNTIKYTVNDK</sequence>
<dbReference type="InterPro" id="IPR057264">
    <property type="entry name" value="Ribosomal_uL24_C"/>
</dbReference>
<dbReference type="SUPFAM" id="SSF50104">
    <property type="entry name" value="Translation proteins SH3-like domain"/>
    <property type="match status" value="1"/>
</dbReference>
<dbReference type="SMART" id="SM00739">
    <property type="entry name" value="KOW"/>
    <property type="match status" value="1"/>
</dbReference>
<dbReference type="InterPro" id="IPR005824">
    <property type="entry name" value="KOW"/>
</dbReference>
<evidence type="ECO:0000256" key="1">
    <source>
        <dbReference type="ARBA" id="ARBA00004072"/>
    </source>
</evidence>
<comment type="similarity">
    <text evidence="2">Belongs to the universal ribosomal protein uL24 family.</text>
</comment>
<keyword evidence="3 8" id="KW-0689">Ribosomal protein</keyword>
<keyword evidence="8" id="KW-0934">Plastid</keyword>
<dbReference type="EMBL" id="KT266849">
    <property type="protein sequence ID" value="AMJ16921.1"/>
    <property type="molecule type" value="Genomic_DNA"/>
</dbReference>
<dbReference type="GO" id="GO:0003723">
    <property type="term" value="F:RNA binding"/>
    <property type="evidence" value="ECO:0007669"/>
    <property type="project" value="InterPro"/>
</dbReference>
<evidence type="ECO:0000259" key="7">
    <source>
        <dbReference type="SMART" id="SM00739"/>
    </source>
</evidence>
<dbReference type="Pfam" id="PF00467">
    <property type="entry name" value="KOW"/>
    <property type="match status" value="1"/>
</dbReference>
<dbReference type="PANTHER" id="PTHR12903">
    <property type="entry name" value="MITOCHONDRIAL RIBOSOMAL PROTEIN L24"/>
    <property type="match status" value="1"/>
</dbReference>
<dbReference type="InterPro" id="IPR041988">
    <property type="entry name" value="Ribosomal_uL24_KOW"/>
</dbReference>
<dbReference type="AlphaFoldDB" id="A0A1I9KQL9"/>
<dbReference type="HAMAP" id="MF_01326_B">
    <property type="entry name" value="Ribosomal_uL24_B"/>
    <property type="match status" value="1"/>
</dbReference>
<evidence type="ECO:0000256" key="5">
    <source>
        <dbReference type="ARBA" id="ARBA00035282"/>
    </source>
</evidence>
<protein>
    <recommendedName>
        <fullName evidence="5">Large ribosomal subunit protein uL24c</fullName>
    </recommendedName>
    <alternativeName>
        <fullName evidence="6">50S ribosomal protein L24, chloroplastic</fullName>
    </alternativeName>
</protein>
<dbReference type="GO" id="GO:1990904">
    <property type="term" value="C:ribonucleoprotein complex"/>
    <property type="evidence" value="ECO:0007669"/>
    <property type="project" value="UniProtKB-KW"/>
</dbReference>
<feature type="domain" description="KOW" evidence="7">
    <location>
        <begin position="7"/>
        <end position="34"/>
    </location>
</feature>
<dbReference type="InterPro" id="IPR003256">
    <property type="entry name" value="Ribosomal_uL24"/>
</dbReference>
<dbReference type="Gene3D" id="2.30.30.30">
    <property type="match status" value="1"/>
</dbReference>
<dbReference type="InterPro" id="IPR014722">
    <property type="entry name" value="Rib_uL2_dom2"/>
</dbReference>
<dbReference type="InterPro" id="IPR008991">
    <property type="entry name" value="Translation_prot_SH3-like_sf"/>
</dbReference>
<evidence type="ECO:0000256" key="6">
    <source>
        <dbReference type="ARBA" id="ARBA00035361"/>
    </source>
</evidence>